<dbReference type="Proteomes" id="UP000318681">
    <property type="component" value="Unassembled WGS sequence"/>
</dbReference>
<evidence type="ECO:0000256" key="1">
    <source>
        <dbReference type="SAM" id="MobiDB-lite"/>
    </source>
</evidence>
<comment type="caution">
    <text evidence="3">The sequence shown here is derived from an EMBL/GenBank/DDBJ whole genome shotgun (WGS) entry which is preliminary data.</text>
</comment>
<dbReference type="InterPro" id="IPR002477">
    <property type="entry name" value="Peptidoglycan-bd-like"/>
</dbReference>
<dbReference type="SUPFAM" id="SSF47090">
    <property type="entry name" value="PGBD-like"/>
    <property type="match status" value="1"/>
</dbReference>
<accession>A0A558R523</accession>
<organism evidence="3 4">
    <name type="scientific">Alterirhizorhabdus solaris</name>
    <dbReference type="NCBI Taxonomy" id="2529389"/>
    <lineage>
        <taxon>Bacteria</taxon>
        <taxon>Pseudomonadati</taxon>
        <taxon>Pseudomonadota</taxon>
        <taxon>Alphaproteobacteria</taxon>
        <taxon>Sphingomonadales</taxon>
        <taxon>Rhizorhabdaceae</taxon>
        <taxon>Alterirhizorhabdus</taxon>
    </lineage>
</organism>
<gene>
    <name evidence="3" type="ORF">FOY91_09715</name>
</gene>
<sequence>MTCGISSGIEAKHVGCEGRMIDSGRWEGTFTEPIQVRRAMETGVVRARQMAPAEIALAQSVYASTLPFDRIFITDLDLGGAVTLASMEDNAPRFDYAINWVEGFGGIVDFAARRSTLIHELCHAWQGENGVWPTFYMAQSMWAQLSSGVRDIWRKREWKGWGSHRSTAYPFPADAIGRNWATFNVEQQASLIESWYMPETERVVAIGKGRLRIHDFGPGVHGGGRSEHDARFPYVRDVIRASNRNAVYKPLALPTGGDAVIKSVQEHLVALGYLEARHADGLVGRGNSATLDAVAEFQRRNGLKVDRDLGGANSETRRKLSGPVAGLVRAR</sequence>
<reference evidence="3 4" key="1">
    <citation type="submission" date="2019-07" db="EMBL/GenBank/DDBJ databases">
        <title>Sphingomonas solaris sp. nov., isolated from a solar panel from Boston, Massachusetts.</title>
        <authorList>
            <person name="Tanner K."/>
            <person name="Pascual J."/>
            <person name="Mancuso C."/>
            <person name="Pereto J."/>
            <person name="Khalil A."/>
            <person name="Vilanova C."/>
        </authorList>
    </citation>
    <scope>NUCLEOTIDE SEQUENCE [LARGE SCALE GENOMIC DNA]</scope>
    <source>
        <strain evidence="3 4">R4DWN</strain>
    </source>
</reference>
<dbReference type="Gene3D" id="1.10.101.10">
    <property type="entry name" value="PGBD-like superfamily/PGBD"/>
    <property type="match status" value="1"/>
</dbReference>
<evidence type="ECO:0000259" key="2">
    <source>
        <dbReference type="Pfam" id="PF01471"/>
    </source>
</evidence>
<name>A0A558R523_9SPHN</name>
<dbReference type="EMBL" id="VNIM01000033">
    <property type="protein sequence ID" value="TVV74448.1"/>
    <property type="molecule type" value="Genomic_DNA"/>
</dbReference>
<evidence type="ECO:0000313" key="3">
    <source>
        <dbReference type="EMBL" id="TVV74448.1"/>
    </source>
</evidence>
<dbReference type="Pfam" id="PF01471">
    <property type="entry name" value="PG_binding_1"/>
    <property type="match status" value="1"/>
</dbReference>
<keyword evidence="4" id="KW-1185">Reference proteome</keyword>
<feature type="region of interest" description="Disordered" evidence="1">
    <location>
        <begin position="308"/>
        <end position="331"/>
    </location>
</feature>
<dbReference type="OrthoDB" id="8686772at2"/>
<protein>
    <submittedName>
        <fullName evidence="3">Peptidoglycan-binding protein</fullName>
    </submittedName>
</protein>
<proteinExistence type="predicted"/>
<dbReference type="InterPro" id="IPR036365">
    <property type="entry name" value="PGBD-like_sf"/>
</dbReference>
<evidence type="ECO:0000313" key="4">
    <source>
        <dbReference type="Proteomes" id="UP000318681"/>
    </source>
</evidence>
<dbReference type="InterPro" id="IPR036366">
    <property type="entry name" value="PGBDSf"/>
</dbReference>
<feature type="domain" description="Peptidoglycan binding-like" evidence="2">
    <location>
        <begin position="261"/>
        <end position="320"/>
    </location>
</feature>
<dbReference type="AlphaFoldDB" id="A0A558R523"/>